<dbReference type="Proteomes" id="UP001321582">
    <property type="component" value="Chromosome"/>
</dbReference>
<dbReference type="Gene3D" id="3.30.70.360">
    <property type="match status" value="1"/>
</dbReference>
<dbReference type="InterPro" id="IPR011650">
    <property type="entry name" value="Peptidase_M20_dimer"/>
</dbReference>
<dbReference type="EMBL" id="AP027059">
    <property type="protein sequence ID" value="BDU50967.1"/>
    <property type="molecule type" value="Genomic_DNA"/>
</dbReference>
<dbReference type="PANTHER" id="PTHR43808">
    <property type="entry name" value="ACETYLORNITHINE DEACETYLASE"/>
    <property type="match status" value="1"/>
</dbReference>
<evidence type="ECO:0000259" key="3">
    <source>
        <dbReference type="Pfam" id="PF07687"/>
    </source>
</evidence>
<dbReference type="Pfam" id="PF07687">
    <property type="entry name" value="M20_dimer"/>
    <property type="match status" value="1"/>
</dbReference>
<dbReference type="GO" id="GO:0016787">
    <property type="term" value="F:hydrolase activity"/>
    <property type="evidence" value="ECO:0007669"/>
    <property type="project" value="UniProtKB-KW"/>
</dbReference>
<dbReference type="InterPro" id="IPR050072">
    <property type="entry name" value="Peptidase_M20A"/>
</dbReference>
<sequence length="361" mass="40221">MKSDLRKKENTIIQNIIDLSKLKNEKVNEIEKAVFLQKLLYSYGIENVKIDVAGNVVAKIIGENQDEAIVISTNLDSVKDVGKIKLTGKELIGVGVGDNLLGVISLAILGEYLSKEKLKHTIYLVGTVNGNSDFSGMKFLLEKEISESIKGVININGLWLGRIHSTTVGLKRSKILFKGIRKHIWRNVVSSSVVDALGNFILKIKNEDFGENSVVNIAGIETGIHYNTVPENLEIKIEIRSNSEEEFQAALNIVKSIILGVGQEENIKVKIKDEVFRKIQKVEENNIEKIFIDVAKERKINIYTGPTNSEIAIPLEKGIEAVTVGIANGGKRYSKNEYIEINSIYTGIEYIFNSIIKYDKS</sequence>
<dbReference type="RefSeq" id="WP_307903814.1">
    <property type="nucleotide sequence ID" value="NZ_AP027059.1"/>
</dbReference>
<keyword evidence="1" id="KW-0479">Metal-binding</keyword>
<evidence type="ECO:0000313" key="5">
    <source>
        <dbReference type="Proteomes" id="UP001321582"/>
    </source>
</evidence>
<evidence type="ECO:0000313" key="4">
    <source>
        <dbReference type="EMBL" id="BDU50967.1"/>
    </source>
</evidence>
<feature type="domain" description="Peptidase M20 dimerisation" evidence="3">
    <location>
        <begin position="192"/>
        <end position="258"/>
    </location>
</feature>
<dbReference type="PANTHER" id="PTHR43808:SF17">
    <property type="entry name" value="PEPTIDASE M20"/>
    <property type="match status" value="1"/>
</dbReference>
<evidence type="ECO:0000256" key="1">
    <source>
        <dbReference type="ARBA" id="ARBA00022723"/>
    </source>
</evidence>
<keyword evidence="2" id="KW-0378">Hydrolase</keyword>
<proteinExistence type="predicted"/>
<protein>
    <recommendedName>
        <fullName evidence="3">Peptidase M20 dimerisation domain-containing protein</fullName>
    </recommendedName>
</protein>
<dbReference type="AlphaFoldDB" id="A0AAU9DLW3"/>
<evidence type="ECO:0000256" key="2">
    <source>
        <dbReference type="ARBA" id="ARBA00022801"/>
    </source>
</evidence>
<dbReference type="SUPFAM" id="SSF53187">
    <property type="entry name" value="Zn-dependent exopeptidases"/>
    <property type="match status" value="1"/>
</dbReference>
<gene>
    <name evidence="4" type="ORF">HLVA_15360</name>
</gene>
<dbReference type="Gene3D" id="3.40.630.10">
    <property type="entry name" value="Zn peptidases"/>
    <property type="match status" value="1"/>
</dbReference>
<dbReference type="InterPro" id="IPR036264">
    <property type="entry name" value="Bact_exopeptidase_dim_dom"/>
</dbReference>
<accession>A0AAU9DLW3</accession>
<dbReference type="KEGG" id="haby:HLVA_15360"/>
<keyword evidence="5" id="KW-1185">Reference proteome</keyword>
<name>A0AAU9DLW3_9FUSO</name>
<organism evidence="4 5">
    <name type="scientific">Haliovirga abyssi</name>
    <dbReference type="NCBI Taxonomy" id="2996794"/>
    <lineage>
        <taxon>Bacteria</taxon>
        <taxon>Fusobacteriati</taxon>
        <taxon>Fusobacteriota</taxon>
        <taxon>Fusobacteriia</taxon>
        <taxon>Fusobacteriales</taxon>
        <taxon>Haliovirgaceae</taxon>
        <taxon>Haliovirga</taxon>
    </lineage>
</organism>
<dbReference type="SUPFAM" id="SSF55031">
    <property type="entry name" value="Bacterial exopeptidase dimerisation domain"/>
    <property type="match status" value="1"/>
</dbReference>
<reference evidence="4 5" key="1">
    <citation type="submission" date="2022-11" db="EMBL/GenBank/DDBJ databases">
        <title>Haliovirga abyssi gen. nov., sp. nov., a mesophilic fermentative bacterium isolated from the Iheya North hydrothermal field and the proposal of Haliovirgaceae fam. nov.</title>
        <authorList>
            <person name="Miyazaki U."/>
            <person name="Tame A."/>
            <person name="Miyazaki J."/>
            <person name="Takai K."/>
            <person name="Sawayama S."/>
            <person name="Kitajima M."/>
            <person name="Okamoto A."/>
            <person name="Nakagawa S."/>
        </authorList>
    </citation>
    <scope>NUCLEOTIDE SEQUENCE [LARGE SCALE GENOMIC DNA]</scope>
    <source>
        <strain evidence="4 5">IC12</strain>
    </source>
</reference>